<dbReference type="Gene3D" id="1.20.1250.20">
    <property type="entry name" value="MFS general substrate transporter like domains"/>
    <property type="match status" value="1"/>
</dbReference>
<dbReference type="InterPro" id="IPR020846">
    <property type="entry name" value="MFS_dom"/>
</dbReference>
<evidence type="ECO:0000313" key="9">
    <source>
        <dbReference type="Proteomes" id="UP001239445"/>
    </source>
</evidence>
<dbReference type="GO" id="GO:0022857">
    <property type="term" value="F:transmembrane transporter activity"/>
    <property type="evidence" value="ECO:0007669"/>
    <property type="project" value="InterPro"/>
</dbReference>
<keyword evidence="3 6" id="KW-0812">Transmembrane</keyword>
<dbReference type="Gene3D" id="1.20.1720.10">
    <property type="entry name" value="Multidrug resistance protein D"/>
    <property type="match status" value="1"/>
</dbReference>
<keyword evidence="4 6" id="KW-1133">Transmembrane helix</keyword>
<feature type="transmembrane region" description="Helical" evidence="6">
    <location>
        <begin position="190"/>
        <end position="208"/>
    </location>
</feature>
<dbReference type="Proteomes" id="UP001239445">
    <property type="component" value="Unassembled WGS sequence"/>
</dbReference>
<evidence type="ECO:0000256" key="4">
    <source>
        <dbReference type="ARBA" id="ARBA00022989"/>
    </source>
</evidence>
<organism evidence="8 9">
    <name type="scientific">Echria macrotheca</name>
    <dbReference type="NCBI Taxonomy" id="438768"/>
    <lineage>
        <taxon>Eukaryota</taxon>
        <taxon>Fungi</taxon>
        <taxon>Dikarya</taxon>
        <taxon>Ascomycota</taxon>
        <taxon>Pezizomycotina</taxon>
        <taxon>Sordariomycetes</taxon>
        <taxon>Sordariomycetidae</taxon>
        <taxon>Sordariales</taxon>
        <taxon>Schizotheciaceae</taxon>
        <taxon>Echria</taxon>
    </lineage>
</organism>
<dbReference type="SUPFAM" id="SSF103473">
    <property type="entry name" value="MFS general substrate transporter"/>
    <property type="match status" value="1"/>
</dbReference>
<feature type="domain" description="Major facilitator superfamily (MFS) profile" evidence="7">
    <location>
        <begin position="35"/>
        <end position="524"/>
    </location>
</feature>
<dbReference type="InterPro" id="IPR011701">
    <property type="entry name" value="MFS"/>
</dbReference>
<feature type="transmembrane region" description="Helical" evidence="6">
    <location>
        <begin position="501"/>
        <end position="519"/>
    </location>
</feature>
<evidence type="ECO:0000259" key="7">
    <source>
        <dbReference type="PROSITE" id="PS50850"/>
    </source>
</evidence>
<dbReference type="GO" id="GO:0005886">
    <property type="term" value="C:plasma membrane"/>
    <property type="evidence" value="ECO:0007669"/>
    <property type="project" value="TreeGrafter"/>
</dbReference>
<feature type="transmembrane region" description="Helical" evidence="6">
    <location>
        <begin position="257"/>
        <end position="278"/>
    </location>
</feature>
<dbReference type="InterPro" id="IPR036259">
    <property type="entry name" value="MFS_trans_sf"/>
</dbReference>
<dbReference type="EMBL" id="MU839828">
    <property type="protein sequence ID" value="KAK1759079.1"/>
    <property type="molecule type" value="Genomic_DNA"/>
</dbReference>
<proteinExistence type="predicted"/>
<gene>
    <name evidence="8" type="ORF">QBC47DRAFT_356973</name>
</gene>
<feature type="transmembrane region" description="Helical" evidence="6">
    <location>
        <begin position="229"/>
        <end position="251"/>
    </location>
</feature>
<evidence type="ECO:0000256" key="2">
    <source>
        <dbReference type="ARBA" id="ARBA00022448"/>
    </source>
</evidence>
<evidence type="ECO:0000256" key="1">
    <source>
        <dbReference type="ARBA" id="ARBA00004141"/>
    </source>
</evidence>
<dbReference type="PANTHER" id="PTHR23501:SF177">
    <property type="entry name" value="MAJOR FACILITATOR SUPERFAMILY (MFS) PROFILE DOMAIN-CONTAINING PROTEIN-RELATED"/>
    <property type="match status" value="1"/>
</dbReference>
<feature type="transmembrane region" description="Helical" evidence="6">
    <location>
        <begin position="298"/>
        <end position="320"/>
    </location>
</feature>
<name>A0AAJ0BL28_9PEZI</name>
<comment type="subcellular location">
    <subcellularLocation>
        <location evidence="1">Membrane</location>
        <topology evidence="1">Multi-pass membrane protein</topology>
    </subcellularLocation>
</comment>
<comment type="caution">
    <text evidence="8">The sequence shown here is derived from an EMBL/GenBank/DDBJ whole genome shotgun (WGS) entry which is preliminary data.</text>
</comment>
<keyword evidence="2" id="KW-0813">Transport</keyword>
<sequence length="537" mass="56789">MAESDGSSPSEEKDIIVPTGATPDEFPHSLRLVLLVGAVMLTVWIVALDQTIVGTAIPRITDEFHGIEDVSWYGAAYFLCLGGFQSSWGKAFRYFPLKTSFLVSLFIFELGSLVCGLAPSSKAFIAGRAIAGVGGAGVTGGATVIFAVSVEPRRRPNLNALIGVAYLLGAVLGPLIGGGFADGVTWRWCFYINLPVGGLAAALVVIFFRPPVRDTKDAETPLAVKLRHMDLVGAVLVMGAVVCFILAMQYGGVTDSWGSGVVVGLLVGCVLITTALGAWEYFEDEYAMLPPRLLRHRWLWAGGLFQLFYAGTYFVLLYYLPIYFQSIRGVDALGSAVDTLPLMLAGFVSMMIGGVVITVTGHAMPFMVLSSAIITVGNGLLFTLNTHTPSAKWIGYQVLVGFPMSFSFQNSLNILQANAAPEDLPTATTVNFLFQQLGGGLGVAAAQAAFANRLLVNLAVLAPEVDPHMVLTTGAAELQSVFSGPLLGGVVASYMQGIKTVFAFAIGLSGMAFLMGLLVPAKRLHKPAAATVADVDT</sequence>
<evidence type="ECO:0000256" key="6">
    <source>
        <dbReference type="SAM" id="Phobius"/>
    </source>
</evidence>
<feature type="transmembrane region" description="Helical" evidence="6">
    <location>
        <begin position="160"/>
        <end position="178"/>
    </location>
</feature>
<evidence type="ECO:0000313" key="8">
    <source>
        <dbReference type="EMBL" id="KAK1759079.1"/>
    </source>
</evidence>
<keyword evidence="9" id="KW-1185">Reference proteome</keyword>
<accession>A0AAJ0BL28</accession>
<protein>
    <submittedName>
        <fullName evidence="8">MFS general substrate transporter</fullName>
    </submittedName>
</protein>
<evidence type="ECO:0000256" key="3">
    <source>
        <dbReference type="ARBA" id="ARBA00022692"/>
    </source>
</evidence>
<feature type="transmembrane region" description="Helical" evidence="6">
    <location>
        <begin position="125"/>
        <end position="148"/>
    </location>
</feature>
<reference evidence="8" key="1">
    <citation type="submission" date="2023-06" db="EMBL/GenBank/DDBJ databases">
        <title>Genome-scale phylogeny and comparative genomics of the fungal order Sordariales.</title>
        <authorList>
            <consortium name="Lawrence Berkeley National Laboratory"/>
            <person name="Hensen N."/>
            <person name="Bonometti L."/>
            <person name="Westerberg I."/>
            <person name="Brannstrom I.O."/>
            <person name="Guillou S."/>
            <person name="Cros-Aarteil S."/>
            <person name="Calhoun S."/>
            <person name="Haridas S."/>
            <person name="Kuo A."/>
            <person name="Mondo S."/>
            <person name="Pangilinan J."/>
            <person name="Riley R."/>
            <person name="Labutti K."/>
            <person name="Andreopoulos B."/>
            <person name="Lipzen A."/>
            <person name="Chen C."/>
            <person name="Yanf M."/>
            <person name="Daum C."/>
            <person name="Ng V."/>
            <person name="Clum A."/>
            <person name="Steindorff A."/>
            <person name="Ohm R."/>
            <person name="Martin F."/>
            <person name="Silar P."/>
            <person name="Natvig D."/>
            <person name="Lalanne C."/>
            <person name="Gautier V."/>
            <person name="Ament-Velasquez S.L."/>
            <person name="Kruys A."/>
            <person name="Hutchinson M.I."/>
            <person name="Powell A.J."/>
            <person name="Barry K."/>
            <person name="Miller A.N."/>
            <person name="Grigoriev I.V."/>
            <person name="Debuchy R."/>
            <person name="Gladieux P."/>
            <person name="Thoren M.H."/>
            <person name="Johannesson H."/>
        </authorList>
    </citation>
    <scope>NUCLEOTIDE SEQUENCE</scope>
    <source>
        <strain evidence="8">PSN4</strain>
    </source>
</reference>
<feature type="transmembrane region" description="Helical" evidence="6">
    <location>
        <begin position="100"/>
        <end position="119"/>
    </location>
</feature>
<dbReference type="PROSITE" id="PS50850">
    <property type="entry name" value="MFS"/>
    <property type="match status" value="1"/>
</dbReference>
<dbReference type="Pfam" id="PF07690">
    <property type="entry name" value="MFS_1"/>
    <property type="match status" value="1"/>
</dbReference>
<keyword evidence="5 6" id="KW-0472">Membrane</keyword>
<dbReference type="CDD" id="cd17502">
    <property type="entry name" value="MFS_Azr1_MDR_like"/>
    <property type="match status" value="1"/>
</dbReference>
<evidence type="ECO:0000256" key="5">
    <source>
        <dbReference type="ARBA" id="ARBA00023136"/>
    </source>
</evidence>
<feature type="transmembrane region" description="Helical" evidence="6">
    <location>
        <begin position="366"/>
        <end position="384"/>
    </location>
</feature>
<feature type="transmembrane region" description="Helical" evidence="6">
    <location>
        <begin position="32"/>
        <end position="58"/>
    </location>
</feature>
<dbReference type="PANTHER" id="PTHR23501">
    <property type="entry name" value="MAJOR FACILITATOR SUPERFAMILY"/>
    <property type="match status" value="1"/>
</dbReference>
<feature type="transmembrane region" description="Helical" evidence="6">
    <location>
        <begin position="340"/>
        <end position="359"/>
    </location>
</feature>
<dbReference type="AlphaFoldDB" id="A0AAJ0BL28"/>
<dbReference type="FunFam" id="1.20.1720.10:FF:000012">
    <property type="entry name" value="MFS toxin efflux pump (AflT)"/>
    <property type="match status" value="1"/>
</dbReference>